<reference evidence="1" key="2">
    <citation type="journal article" date="2022" name="New Phytol.">
        <title>Evolutionary transition to the ectomycorrhizal habit in the genomes of a hyperdiverse lineage of mushroom-forming fungi.</title>
        <authorList>
            <person name="Looney B."/>
            <person name="Miyauchi S."/>
            <person name="Morin E."/>
            <person name="Drula E."/>
            <person name="Courty P.E."/>
            <person name="Kohler A."/>
            <person name="Kuo A."/>
            <person name="LaButti K."/>
            <person name="Pangilinan J."/>
            <person name="Lipzen A."/>
            <person name="Riley R."/>
            <person name="Andreopoulos W."/>
            <person name="He G."/>
            <person name="Johnson J."/>
            <person name="Nolan M."/>
            <person name="Tritt A."/>
            <person name="Barry K.W."/>
            <person name="Grigoriev I.V."/>
            <person name="Nagy L.G."/>
            <person name="Hibbett D."/>
            <person name="Henrissat B."/>
            <person name="Matheny P.B."/>
            <person name="Labbe J."/>
            <person name="Martin F.M."/>
        </authorList>
    </citation>
    <scope>NUCLEOTIDE SEQUENCE</scope>
    <source>
        <strain evidence="1">EC-137</strain>
    </source>
</reference>
<dbReference type="Proteomes" id="UP000814128">
    <property type="component" value="Unassembled WGS sequence"/>
</dbReference>
<evidence type="ECO:0000313" key="1">
    <source>
        <dbReference type="EMBL" id="KAI0032058.1"/>
    </source>
</evidence>
<accession>A0ACB8QKE2</accession>
<sequence>MTSVAGPSAQKDIAKEKARKPQHPLRSSKAKKISEKQQIENLSKTAEEFNLPLGLKVFSGLPISPLTKSGLRKSHFIEMTDIQAKSLPMSLKGKDVLGAARTGSGKTLAFLIPVLEILYRKRWGPQDGLGALIISPTRELALQIFEVLRKIGGQHSFSAGLVIGGKNLKDEKERLSRMNILVATPGRLLQHMDQTVGFDCDNLQLLVLDEADRILDMGFSRTLTALLSHLPKSRQTLLFSATQTQSVADLARLSLRDPMFISADVKSTATVSEGDSVVDRPLVVPEGLQQHYVVTPLDKKLDILWSFIKSHLQSKTLVFLSSSKQVRFVFETFKRMHPGVPLLHLYGKQKQMARLQTFTRFTTMQHAVLFATDIAARGLDFPAVNWVVQVDTPEDAETYVHRVGRTARYDSNGQGLLLLCPSEEEGMLAALERRSVSVEKIKVRASKTQSIENQLQNLAFQDPEIKYLAQRAFVSYMRSVHLRKDKTIFKVTELPAEAFAASLGLAGAPKIKFLGREKAKEKKNASHVVSALQVESDENSDASDHKHASGTDSEEDEEQPTDNDDDDAPEMDMGDGEAERSARTKYDRMFGRKNQNIFSDHYAKLVDHSADSTDDEEDFITLKRADHALPGDDDSGKDAYNGTSSIAASSSVDNLSKRKQRLAKSKRAMLKYQGTPQRIVFDEDGEGHEIYEMKDVEDVFGSKDAWVALEAAKKFADNERQRMTAMDVRDKREAKEKKREKKRKRKEREREVQFNRTASAILAPSDGVDDGYVSPAFNLPSAPEDEEPVFRPSPAKRHKADKSSTSKGKIVSMLEEEEVLALQMLRGR</sequence>
<keyword evidence="2" id="KW-1185">Reference proteome</keyword>
<dbReference type="EMBL" id="MU273558">
    <property type="protein sequence ID" value="KAI0032058.1"/>
    <property type="molecule type" value="Genomic_DNA"/>
</dbReference>
<gene>
    <name evidence="1" type="ORF">K488DRAFT_50729</name>
</gene>
<name>A0ACB8QKE2_9AGAM</name>
<protein>
    <submittedName>
        <fullName evidence="1">DEAD-domain-containing protein</fullName>
    </submittedName>
</protein>
<comment type="caution">
    <text evidence="1">The sequence shown here is derived from an EMBL/GenBank/DDBJ whole genome shotgun (WGS) entry which is preliminary data.</text>
</comment>
<reference evidence="1" key="1">
    <citation type="submission" date="2021-02" db="EMBL/GenBank/DDBJ databases">
        <authorList>
            <consortium name="DOE Joint Genome Institute"/>
            <person name="Ahrendt S."/>
            <person name="Looney B.P."/>
            <person name="Miyauchi S."/>
            <person name="Morin E."/>
            <person name="Drula E."/>
            <person name="Courty P.E."/>
            <person name="Chicoki N."/>
            <person name="Fauchery L."/>
            <person name="Kohler A."/>
            <person name="Kuo A."/>
            <person name="Labutti K."/>
            <person name="Pangilinan J."/>
            <person name="Lipzen A."/>
            <person name="Riley R."/>
            <person name="Andreopoulos W."/>
            <person name="He G."/>
            <person name="Johnson J."/>
            <person name="Barry K.W."/>
            <person name="Grigoriev I.V."/>
            <person name="Nagy L."/>
            <person name="Hibbett D."/>
            <person name="Henrissat B."/>
            <person name="Matheny P.B."/>
            <person name="Labbe J."/>
            <person name="Martin F."/>
        </authorList>
    </citation>
    <scope>NUCLEOTIDE SEQUENCE</scope>
    <source>
        <strain evidence="1">EC-137</strain>
    </source>
</reference>
<organism evidence="1 2">
    <name type="scientific">Vararia minispora EC-137</name>
    <dbReference type="NCBI Taxonomy" id="1314806"/>
    <lineage>
        <taxon>Eukaryota</taxon>
        <taxon>Fungi</taxon>
        <taxon>Dikarya</taxon>
        <taxon>Basidiomycota</taxon>
        <taxon>Agaricomycotina</taxon>
        <taxon>Agaricomycetes</taxon>
        <taxon>Russulales</taxon>
        <taxon>Lachnocladiaceae</taxon>
        <taxon>Vararia</taxon>
    </lineage>
</organism>
<evidence type="ECO:0000313" key="2">
    <source>
        <dbReference type="Proteomes" id="UP000814128"/>
    </source>
</evidence>
<proteinExistence type="predicted"/>